<protein>
    <submittedName>
        <fullName evidence="1">Uncharacterized protein</fullName>
    </submittedName>
</protein>
<organism>
    <name type="scientific">Branchiostoma floridae</name>
    <name type="common">Florida lancelet</name>
    <name type="synonym">Amphioxus</name>
    <dbReference type="NCBI Taxonomy" id="7739"/>
    <lineage>
        <taxon>Eukaryota</taxon>
        <taxon>Metazoa</taxon>
        <taxon>Chordata</taxon>
        <taxon>Cephalochordata</taxon>
        <taxon>Leptocardii</taxon>
        <taxon>Amphioxiformes</taxon>
        <taxon>Branchiostomatidae</taxon>
        <taxon>Branchiostoma</taxon>
    </lineage>
</organism>
<proteinExistence type="predicted"/>
<dbReference type="AlphaFoldDB" id="C3YQ44"/>
<sequence length="144" mass="16270">MTGLWYARTLRQGSGEANNTNTTLNTHCIVLRTAILFGSCASDVEWQSITFLGGSRWNSGTLYPDKRYGFVWSWRQVRPDFTVLSAIRCELDSPVTALLITHPTHVQNPTRHGPQSIACVLSQSTVLEKEFLYTSILKKFVCRM</sequence>
<gene>
    <name evidence="1" type="ORF">BRAFLDRAFT_95776</name>
</gene>
<accession>C3YQ44</accession>
<evidence type="ECO:0000313" key="1">
    <source>
        <dbReference type="EMBL" id="EEN57549.1"/>
    </source>
</evidence>
<dbReference type="InParanoid" id="C3YQ44"/>
<dbReference type="EMBL" id="GG666540">
    <property type="protein sequence ID" value="EEN57549.1"/>
    <property type="molecule type" value="Genomic_DNA"/>
</dbReference>
<reference evidence="1" key="1">
    <citation type="journal article" date="2008" name="Nature">
        <title>The amphioxus genome and the evolution of the chordate karyotype.</title>
        <authorList>
            <consortium name="US DOE Joint Genome Institute (JGI-PGF)"/>
            <person name="Putnam N.H."/>
            <person name="Butts T."/>
            <person name="Ferrier D.E.K."/>
            <person name="Furlong R.F."/>
            <person name="Hellsten U."/>
            <person name="Kawashima T."/>
            <person name="Robinson-Rechavi M."/>
            <person name="Shoguchi E."/>
            <person name="Terry A."/>
            <person name="Yu J.-K."/>
            <person name="Benito-Gutierrez E.L."/>
            <person name="Dubchak I."/>
            <person name="Garcia-Fernandez J."/>
            <person name="Gibson-Brown J.J."/>
            <person name="Grigoriev I.V."/>
            <person name="Horton A.C."/>
            <person name="de Jong P.J."/>
            <person name="Jurka J."/>
            <person name="Kapitonov V.V."/>
            <person name="Kohara Y."/>
            <person name="Kuroki Y."/>
            <person name="Lindquist E."/>
            <person name="Lucas S."/>
            <person name="Osoegawa K."/>
            <person name="Pennacchio L.A."/>
            <person name="Salamov A.A."/>
            <person name="Satou Y."/>
            <person name="Sauka-Spengler T."/>
            <person name="Schmutz J."/>
            <person name="Shin-I T."/>
            <person name="Toyoda A."/>
            <person name="Bronner-Fraser M."/>
            <person name="Fujiyama A."/>
            <person name="Holland L.Z."/>
            <person name="Holland P.W.H."/>
            <person name="Satoh N."/>
            <person name="Rokhsar D.S."/>
        </authorList>
    </citation>
    <scope>NUCLEOTIDE SEQUENCE [LARGE SCALE GENOMIC DNA]</scope>
    <source>
        <strain evidence="1">S238N-H82</strain>
        <tissue evidence="1">Testes</tissue>
    </source>
</reference>
<name>C3YQ44_BRAFL</name>